<name>A0ABP8X1Z0_9MICC</name>
<dbReference type="EMBL" id="BAABLN010000026">
    <property type="protein sequence ID" value="GAA4699423.1"/>
    <property type="molecule type" value="Genomic_DNA"/>
</dbReference>
<dbReference type="InterPro" id="IPR012347">
    <property type="entry name" value="Ferritin-like"/>
</dbReference>
<accession>A0ABP8X1Z0</accession>
<dbReference type="Proteomes" id="UP001501446">
    <property type="component" value="Unassembled WGS sequence"/>
</dbReference>
<evidence type="ECO:0000313" key="2">
    <source>
        <dbReference type="EMBL" id="GAA4699423.1"/>
    </source>
</evidence>
<evidence type="ECO:0000259" key="1">
    <source>
        <dbReference type="Pfam" id="PF03713"/>
    </source>
</evidence>
<comment type="caution">
    <text evidence="2">The sequence shown here is derived from an EMBL/GenBank/DDBJ whole genome shotgun (WGS) entry which is preliminary data.</text>
</comment>
<evidence type="ECO:0000313" key="3">
    <source>
        <dbReference type="Proteomes" id="UP001501446"/>
    </source>
</evidence>
<dbReference type="InterPro" id="IPR005183">
    <property type="entry name" value="DUF305_CopM-like"/>
</dbReference>
<organism evidence="2 3">
    <name type="scientific">Kocuria gwangalliensis</name>
    <dbReference type="NCBI Taxonomy" id="501592"/>
    <lineage>
        <taxon>Bacteria</taxon>
        <taxon>Bacillati</taxon>
        <taxon>Actinomycetota</taxon>
        <taxon>Actinomycetes</taxon>
        <taxon>Micrococcales</taxon>
        <taxon>Micrococcaceae</taxon>
        <taxon>Kocuria</taxon>
    </lineage>
</organism>
<feature type="domain" description="DUF305" evidence="1">
    <location>
        <begin position="1"/>
        <end position="72"/>
    </location>
</feature>
<gene>
    <name evidence="2" type="ORF">GCM10025781_16940</name>
</gene>
<dbReference type="Pfam" id="PF03713">
    <property type="entry name" value="DUF305"/>
    <property type="match status" value="1"/>
</dbReference>
<dbReference type="Gene3D" id="1.20.1260.10">
    <property type="match status" value="1"/>
</dbReference>
<protein>
    <recommendedName>
        <fullName evidence="1">DUF305 domain-containing protein</fullName>
    </recommendedName>
</protein>
<sequence length="81" mass="8884">MDGMMSEEHPTAHEEAQGVEAARLYRQQMIARHEGAAEKARGEVINGTHPEAVELAEDVVATQQAEITEMDERLLGLPSQS</sequence>
<keyword evidence="3" id="KW-1185">Reference proteome</keyword>
<reference evidence="3" key="1">
    <citation type="journal article" date="2019" name="Int. J. Syst. Evol. Microbiol.">
        <title>The Global Catalogue of Microorganisms (GCM) 10K type strain sequencing project: providing services to taxonomists for standard genome sequencing and annotation.</title>
        <authorList>
            <consortium name="The Broad Institute Genomics Platform"/>
            <consortium name="The Broad Institute Genome Sequencing Center for Infectious Disease"/>
            <person name="Wu L."/>
            <person name="Ma J."/>
        </authorList>
    </citation>
    <scope>NUCLEOTIDE SEQUENCE [LARGE SCALE GENOMIC DNA]</scope>
    <source>
        <strain evidence="3">JCM 18958</strain>
    </source>
</reference>
<proteinExistence type="predicted"/>